<keyword evidence="7" id="KW-1185">Reference proteome</keyword>
<dbReference type="PATRIC" id="fig|889306.3.peg.2894"/>
<dbReference type="AlphaFoldDB" id="A0A0C2VLJ4"/>
<keyword evidence="3" id="KW-0274">FAD</keyword>
<name>A0A0C2VLJ4_9BACL</name>
<dbReference type="EMBL" id="JXRP01000018">
    <property type="protein sequence ID" value="KIL45336.1"/>
    <property type="molecule type" value="Genomic_DNA"/>
</dbReference>
<evidence type="ECO:0000256" key="5">
    <source>
        <dbReference type="ARBA" id="ARBA00023284"/>
    </source>
</evidence>
<proteinExistence type="predicted"/>
<evidence type="ECO:0000256" key="1">
    <source>
        <dbReference type="ARBA" id="ARBA00001974"/>
    </source>
</evidence>
<comment type="caution">
    <text evidence="6">The sequence shown here is derived from an EMBL/GenBank/DDBJ whole genome shotgun (WGS) entry which is preliminary data.</text>
</comment>
<accession>A0A0C2VLJ4</accession>
<dbReference type="PANTHER" id="PTHR43429:SF1">
    <property type="entry name" value="NAD(P)H SULFUR OXIDOREDUCTASE (COA-DEPENDENT)"/>
    <property type="match status" value="1"/>
</dbReference>
<dbReference type="SUPFAM" id="SSF51905">
    <property type="entry name" value="FAD/NAD(P)-binding domain"/>
    <property type="match status" value="1"/>
</dbReference>
<keyword evidence="2" id="KW-0285">Flavoprotein</keyword>
<dbReference type="SUPFAM" id="SSF55424">
    <property type="entry name" value="FAD/NAD-linked reductases, dimerisation (C-terminal) domain"/>
    <property type="match status" value="1"/>
</dbReference>
<dbReference type="PANTHER" id="PTHR43429">
    <property type="entry name" value="PYRIDINE NUCLEOTIDE-DISULFIDE OXIDOREDUCTASE DOMAIN-CONTAINING"/>
    <property type="match status" value="1"/>
</dbReference>
<sequence>MRTSGKNVFAAGDSCAIYFNPAKQHAYIPLATNAVRMGTLAAINLIDPKVRYMGTQGTSGLYMYGYNLASTRITENGASIFDLKVNSSKISDKYRPEFMPANEEATLKVICEE</sequence>
<gene>
    <name evidence="6" type="ORF">KP78_28800</name>
</gene>
<evidence type="ECO:0000256" key="2">
    <source>
        <dbReference type="ARBA" id="ARBA00022630"/>
    </source>
</evidence>
<dbReference type="InterPro" id="IPR050260">
    <property type="entry name" value="FAD-bd_OxRdtase"/>
</dbReference>
<keyword evidence="4" id="KW-0560">Oxidoreductase</keyword>
<comment type="cofactor">
    <cofactor evidence="1">
        <name>FAD</name>
        <dbReference type="ChEBI" id="CHEBI:57692"/>
    </cofactor>
</comment>
<evidence type="ECO:0000313" key="6">
    <source>
        <dbReference type="EMBL" id="KIL45336.1"/>
    </source>
</evidence>
<evidence type="ECO:0000256" key="3">
    <source>
        <dbReference type="ARBA" id="ARBA00022827"/>
    </source>
</evidence>
<evidence type="ECO:0000256" key="4">
    <source>
        <dbReference type="ARBA" id="ARBA00023002"/>
    </source>
</evidence>
<dbReference type="Gene3D" id="3.50.50.60">
    <property type="entry name" value="FAD/NAD(P)-binding domain"/>
    <property type="match status" value="2"/>
</dbReference>
<protein>
    <submittedName>
        <fullName evidence="6">NADH oxidase</fullName>
    </submittedName>
</protein>
<dbReference type="STRING" id="889306.KP78_28800"/>
<evidence type="ECO:0000313" key="7">
    <source>
        <dbReference type="Proteomes" id="UP000031938"/>
    </source>
</evidence>
<reference evidence="6 7" key="1">
    <citation type="submission" date="2015-01" db="EMBL/GenBank/DDBJ databases">
        <title>Genome sequencing of Jeotgalibacillus soli.</title>
        <authorList>
            <person name="Goh K.M."/>
            <person name="Chan K.-G."/>
            <person name="Yaakop A.S."/>
            <person name="Ee R."/>
            <person name="Gan H.M."/>
            <person name="Chan C.S."/>
        </authorList>
    </citation>
    <scope>NUCLEOTIDE SEQUENCE [LARGE SCALE GENOMIC DNA]</scope>
    <source>
        <strain evidence="6 7">P9</strain>
    </source>
</reference>
<dbReference type="InterPro" id="IPR036188">
    <property type="entry name" value="FAD/NAD-bd_sf"/>
</dbReference>
<dbReference type="GO" id="GO:0016491">
    <property type="term" value="F:oxidoreductase activity"/>
    <property type="evidence" value="ECO:0007669"/>
    <property type="project" value="UniProtKB-KW"/>
</dbReference>
<dbReference type="InterPro" id="IPR016156">
    <property type="entry name" value="FAD/NAD-linked_Rdtase_dimer_sf"/>
</dbReference>
<keyword evidence="5" id="KW-0676">Redox-active center</keyword>
<dbReference type="Proteomes" id="UP000031938">
    <property type="component" value="Unassembled WGS sequence"/>
</dbReference>
<organism evidence="6 7">
    <name type="scientific">Jeotgalibacillus soli</name>
    <dbReference type="NCBI Taxonomy" id="889306"/>
    <lineage>
        <taxon>Bacteria</taxon>
        <taxon>Bacillati</taxon>
        <taxon>Bacillota</taxon>
        <taxon>Bacilli</taxon>
        <taxon>Bacillales</taxon>
        <taxon>Caryophanaceae</taxon>
        <taxon>Jeotgalibacillus</taxon>
    </lineage>
</organism>